<dbReference type="GO" id="GO:0019722">
    <property type="term" value="P:calcium-mediated signaling"/>
    <property type="evidence" value="ECO:0007669"/>
    <property type="project" value="TreeGrafter"/>
</dbReference>
<dbReference type="InterPro" id="IPR001660">
    <property type="entry name" value="SAM"/>
</dbReference>
<feature type="compositionally biased region" description="Polar residues" evidence="12">
    <location>
        <begin position="87"/>
        <end position="106"/>
    </location>
</feature>
<feature type="compositionally biased region" description="Polar residues" evidence="12">
    <location>
        <begin position="975"/>
        <end position="985"/>
    </location>
</feature>
<keyword evidence="7" id="KW-0770">Synapse</keyword>
<feature type="region of interest" description="Disordered" evidence="12">
    <location>
        <begin position="919"/>
        <end position="985"/>
    </location>
</feature>
<keyword evidence="5" id="KW-0221">Differentiation</keyword>
<feature type="region of interest" description="Disordered" evidence="12">
    <location>
        <begin position="24"/>
        <end position="45"/>
    </location>
</feature>
<evidence type="ECO:0000256" key="2">
    <source>
        <dbReference type="ARBA" id="ARBA00022473"/>
    </source>
</evidence>
<evidence type="ECO:0000259" key="13">
    <source>
        <dbReference type="PROSITE" id="PS50105"/>
    </source>
</evidence>
<comment type="caution">
    <text evidence="15">The sequence shown here is derived from an EMBL/GenBank/DDBJ whole genome shotgun (WGS) entry which is preliminary data.</text>
</comment>
<comment type="subcellular location">
    <subcellularLocation>
        <location evidence="1">Cytoplasm</location>
        <location evidence="1">Cytoskeleton</location>
    </subcellularLocation>
    <subcellularLocation>
        <location evidence="11">Synapse</location>
    </subcellularLocation>
</comment>
<organism evidence="15 17">
    <name type="scientific">Didymodactylos carnosus</name>
    <dbReference type="NCBI Taxonomy" id="1234261"/>
    <lineage>
        <taxon>Eukaryota</taxon>
        <taxon>Metazoa</taxon>
        <taxon>Spiralia</taxon>
        <taxon>Gnathifera</taxon>
        <taxon>Rotifera</taxon>
        <taxon>Eurotatoria</taxon>
        <taxon>Bdelloidea</taxon>
        <taxon>Philodinida</taxon>
        <taxon>Philodinidae</taxon>
        <taxon>Didymodactylos</taxon>
    </lineage>
</organism>
<feature type="compositionally biased region" description="Basic and acidic residues" evidence="12">
    <location>
        <begin position="439"/>
        <end position="465"/>
    </location>
</feature>
<keyword evidence="8" id="KW-0175">Coiled coil</keyword>
<name>A0A8S2DNR8_9BILA</name>
<evidence type="ECO:0000256" key="9">
    <source>
        <dbReference type="ARBA" id="ARBA00023203"/>
    </source>
</evidence>
<sequence length="1225" mass="138580">MASDVLIQPASSVFAATKSASNLITNKNDNNQPEQTDSFHQQQRSSNKYIGHVSRLRNAFTQYASTTAGEHRSRSHHPTETVRPRRTSLNPPVSLTSTAPASPTNVLDETFPCHRTESPPLITSALINQFERSRSLSNPRLLDSATTANDNAQTSVHTGRSAVLDDDTTIQEISTVTEDHTARFRLAKEFFQQQEGTTKISVTKQPNRQPQLSPLSCNSNDNSLNESLQDERYIRRDLNRSSGSNQINNHGDEYIINNTHIFDKELKQENNLLVLNAKYGDKLILKDSDENKINYHQQESSIRSFQSATHTRDIPIEFIDDRHTKLSSTVANLDTYLKNRSPIQNKPVDSSFTLIPVNVASPTPLPLSDTVKTSIDADVEYAIIARKQKMNSNNNSNSLLFELNHYDFPKSDTSLKRISGSDFPASFPADAIEMKHQREMEKQEGLTATADDRHDSTVHDSEEPPKLLPSDKIISSLLPSNVFKRMDHLNTIFIRPTTINKDFYSNNRNDSPITYGDKEIQKTEPVKIEQNNIREDNEDMRLNIYNKAISESEEDDGDNNRWINNPMLNDVHFQHDESSLSPVYYEISGLSEIPDDEHLYPTIFPKKAKRVKFSVAPIRVYPTYSANEYDRRNNEIDPFSASAEYELEKRIEKMNVFSVDIEKGPDGLGISVLGMGVGADSGLEKLGIFVKSLNPNGVIALDGRIKVGDQIIEVDNHSLVGVTHTFATGILKATAGTVRFLIGREKDPENSEVLRLIHQSLQMDHERNELQRVLHQHEHYNHSPLDYGVDDFPNTELNDDIVQDEDLPHDVVPPPPPPQQQQQKEFRKQSEMTDNQSDMEAIRNKNKNYEPIWDIPNNKQNASSDHQSPYLLTIIEELEKLMLSSASTNMNGFSSMKEIRQDSLTKKLSYIADEKPEVPERIPLFGRSRTSSDQIPERPPSRTTASPVENKSVRSNPSPVTLSSLDKNSLKNDDNQWTMRSNSYNKQNSKALTNLDFEVGRSPLLNNSIQMTKSQIAKNRPKNPPSKRLSNQMNIENIHANDEYEQEIQNGLTQNNSNLKFNVLSALVAEPPSTISNALKQHSTELTTSLTSGKNNDNNSNYTHVAIDKQSLNFDQPVKDWTSDQCIQWLSSVDMNTFIPLFLNRNIDGEKLLTLDSTKLKAIGIKSSKERDLLKQKLKELKYNDIFKQPSVAYPVSHHYNQNRMRSSSLTKLKERRLFGASGGK</sequence>
<protein>
    <recommendedName>
        <fullName evidence="18">Neurabin-1</fullName>
    </recommendedName>
</protein>
<dbReference type="InterPro" id="IPR001478">
    <property type="entry name" value="PDZ"/>
</dbReference>
<feature type="region of interest" description="Disordered" evidence="12">
    <location>
        <begin position="439"/>
        <end position="469"/>
    </location>
</feature>
<dbReference type="PANTHER" id="PTHR16154:SF6">
    <property type="entry name" value="SPINOPHILIN, ISOFORM J"/>
    <property type="match status" value="1"/>
</dbReference>
<dbReference type="SUPFAM" id="SSF47769">
    <property type="entry name" value="SAM/Pointed domain"/>
    <property type="match status" value="1"/>
</dbReference>
<keyword evidence="3" id="KW-0963">Cytoplasm</keyword>
<accession>A0A8S2DNR8</accession>
<dbReference type="PROSITE" id="PS50105">
    <property type="entry name" value="SAM_DOMAIN"/>
    <property type="match status" value="1"/>
</dbReference>
<feature type="domain" description="PDZ" evidence="14">
    <location>
        <begin position="658"/>
        <end position="746"/>
    </location>
</feature>
<evidence type="ECO:0000256" key="5">
    <source>
        <dbReference type="ARBA" id="ARBA00022782"/>
    </source>
</evidence>
<dbReference type="GO" id="GO:0030425">
    <property type="term" value="C:dendrite"/>
    <property type="evidence" value="ECO:0007669"/>
    <property type="project" value="TreeGrafter"/>
</dbReference>
<feature type="compositionally biased region" description="Basic and acidic residues" evidence="12">
    <location>
        <begin position="69"/>
        <end position="83"/>
    </location>
</feature>
<dbReference type="InterPro" id="IPR040645">
    <property type="entry name" value="Neurabin-1/2_PDZ"/>
</dbReference>
<dbReference type="Pfam" id="PF17817">
    <property type="entry name" value="PDZ_5"/>
    <property type="match status" value="1"/>
</dbReference>
<proteinExistence type="predicted"/>
<dbReference type="EMBL" id="CAJNOK010004442">
    <property type="protein sequence ID" value="CAF0937783.1"/>
    <property type="molecule type" value="Genomic_DNA"/>
</dbReference>
<feature type="compositionally biased region" description="Polar residues" evidence="12">
    <location>
        <begin position="941"/>
        <end position="967"/>
    </location>
</feature>
<dbReference type="InterPro" id="IPR013761">
    <property type="entry name" value="SAM/pointed_sf"/>
</dbReference>
<dbReference type="Proteomes" id="UP000677228">
    <property type="component" value="Unassembled WGS sequence"/>
</dbReference>
<evidence type="ECO:0000256" key="4">
    <source>
        <dbReference type="ARBA" id="ARBA00022553"/>
    </source>
</evidence>
<evidence type="ECO:0000259" key="14">
    <source>
        <dbReference type="PROSITE" id="PS50106"/>
    </source>
</evidence>
<evidence type="ECO:0000256" key="11">
    <source>
        <dbReference type="ARBA" id="ARBA00034103"/>
    </source>
</evidence>
<keyword evidence="10" id="KW-0206">Cytoskeleton</keyword>
<dbReference type="Gene3D" id="1.10.150.50">
    <property type="entry name" value="Transcription Factor, Ets-1"/>
    <property type="match status" value="1"/>
</dbReference>
<dbReference type="PANTHER" id="PTHR16154">
    <property type="entry name" value="NEURABIN"/>
    <property type="match status" value="1"/>
</dbReference>
<keyword evidence="6" id="KW-0524">Neurogenesis</keyword>
<dbReference type="InterPro" id="IPR043446">
    <property type="entry name" value="Neurabin-like"/>
</dbReference>
<feature type="region of interest" description="Disordered" evidence="12">
    <location>
        <begin position="197"/>
        <end position="224"/>
    </location>
</feature>
<dbReference type="AlphaFoldDB" id="A0A8S2DNR8"/>
<dbReference type="GO" id="GO:0015629">
    <property type="term" value="C:actin cytoskeleton"/>
    <property type="evidence" value="ECO:0007669"/>
    <property type="project" value="TreeGrafter"/>
</dbReference>
<evidence type="ECO:0000256" key="10">
    <source>
        <dbReference type="ARBA" id="ARBA00023212"/>
    </source>
</evidence>
<dbReference type="FunFam" id="2.30.42.10:FF:000010">
    <property type="entry name" value="Neurabin-1 isoform 1"/>
    <property type="match status" value="1"/>
</dbReference>
<feature type="domain" description="SAM" evidence="13">
    <location>
        <begin position="1121"/>
        <end position="1184"/>
    </location>
</feature>
<dbReference type="Pfam" id="PF07647">
    <property type="entry name" value="SAM_2"/>
    <property type="match status" value="1"/>
</dbReference>
<evidence type="ECO:0000313" key="17">
    <source>
        <dbReference type="Proteomes" id="UP000677228"/>
    </source>
</evidence>
<evidence type="ECO:0000313" key="15">
    <source>
        <dbReference type="EMBL" id="CAF0937783.1"/>
    </source>
</evidence>
<evidence type="ECO:0000256" key="8">
    <source>
        <dbReference type="ARBA" id="ARBA00023054"/>
    </source>
</evidence>
<dbReference type="GO" id="GO:0051015">
    <property type="term" value="F:actin filament binding"/>
    <property type="evidence" value="ECO:0007669"/>
    <property type="project" value="TreeGrafter"/>
</dbReference>
<dbReference type="Pfam" id="PF00595">
    <property type="entry name" value="PDZ"/>
    <property type="match status" value="1"/>
</dbReference>
<feature type="region of interest" description="Disordered" evidence="12">
    <location>
        <begin position="65"/>
        <end position="106"/>
    </location>
</feature>
<evidence type="ECO:0008006" key="18">
    <source>
        <dbReference type="Google" id="ProtNLM"/>
    </source>
</evidence>
<dbReference type="GO" id="GO:0007015">
    <property type="term" value="P:actin filament organization"/>
    <property type="evidence" value="ECO:0007669"/>
    <property type="project" value="TreeGrafter"/>
</dbReference>
<keyword evidence="4" id="KW-0597">Phosphoprotein</keyword>
<keyword evidence="2" id="KW-0217">Developmental protein</keyword>
<dbReference type="SMART" id="SM00454">
    <property type="entry name" value="SAM"/>
    <property type="match status" value="1"/>
</dbReference>
<dbReference type="SUPFAM" id="SSF50156">
    <property type="entry name" value="PDZ domain-like"/>
    <property type="match status" value="1"/>
</dbReference>
<evidence type="ECO:0000256" key="12">
    <source>
        <dbReference type="SAM" id="MobiDB-lite"/>
    </source>
</evidence>
<evidence type="ECO:0000313" key="16">
    <source>
        <dbReference type="EMBL" id="CAF3713321.1"/>
    </source>
</evidence>
<evidence type="ECO:0000256" key="7">
    <source>
        <dbReference type="ARBA" id="ARBA00023018"/>
    </source>
</evidence>
<feature type="region of interest" description="Disordered" evidence="12">
    <location>
        <begin position="805"/>
        <end position="836"/>
    </location>
</feature>
<evidence type="ECO:0000256" key="3">
    <source>
        <dbReference type="ARBA" id="ARBA00022490"/>
    </source>
</evidence>
<dbReference type="GO" id="GO:0005737">
    <property type="term" value="C:cytoplasm"/>
    <property type="evidence" value="ECO:0007669"/>
    <property type="project" value="TreeGrafter"/>
</dbReference>
<dbReference type="GO" id="GO:0031175">
    <property type="term" value="P:neuron projection development"/>
    <property type="evidence" value="ECO:0007669"/>
    <property type="project" value="TreeGrafter"/>
</dbReference>
<dbReference type="Proteomes" id="UP000682733">
    <property type="component" value="Unassembled WGS sequence"/>
</dbReference>
<gene>
    <name evidence="15" type="ORF">OVA965_LOCUS11474</name>
    <name evidence="16" type="ORF">TMI583_LOCUS11475</name>
</gene>
<keyword evidence="9" id="KW-0009">Actin-binding</keyword>
<dbReference type="GO" id="GO:0014069">
    <property type="term" value="C:postsynaptic density"/>
    <property type="evidence" value="ECO:0007669"/>
    <property type="project" value="TreeGrafter"/>
</dbReference>
<evidence type="ECO:0000256" key="1">
    <source>
        <dbReference type="ARBA" id="ARBA00004245"/>
    </source>
</evidence>
<dbReference type="Gene3D" id="2.30.42.10">
    <property type="match status" value="1"/>
</dbReference>
<dbReference type="PROSITE" id="PS50106">
    <property type="entry name" value="PDZ"/>
    <property type="match status" value="1"/>
</dbReference>
<dbReference type="SMART" id="SM00228">
    <property type="entry name" value="PDZ"/>
    <property type="match status" value="1"/>
</dbReference>
<dbReference type="InterPro" id="IPR036034">
    <property type="entry name" value="PDZ_sf"/>
</dbReference>
<reference evidence="15" key="1">
    <citation type="submission" date="2021-02" db="EMBL/GenBank/DDBJ databases">
        <authorList>
            <person name="Nowell W R."/>
        </authorList>
    </citation>
    <scope>NUCLEOTIDE SEQUENCE</scope>
</reference>
<dbReference type="EMBL" id="CAJOBA010004446">
    <property type="protein sequence ID" value="CAF3713321.1"/>
    <property type="molecule type" value="Genomic_DNA"/>
</dbReference>
<evidence type="ECO:0000256" key="6">
    <source>
        <dbReference type="ARBA" id="ARBA00022902"/>
    </source>
</evidence>